<protein>
    <submittedName>
        <fullName evidence="1">Uncharacterized protein</fullName>
    </submittedName>
</protein>
<dbReference type="AlphaFoldDB" id="A0A6G0ZPR7"/>
<gene>
    <name evidence="1" type="ORF">FWK35_00005167</name>
</gene>
<sequence length="98" mass="11425">MFLLILIDQHDAIESGVKVNVNYTDLSKSFYNYTLLISKLHKIGTRNLFLLIIWNYYSDNRISKLFTGFVETNPFFIYTKIKDVLCADIVKNVPSNIQ</sequence>
<comment type="caution">
    <text evidence="1">The sequence shown here is derived from an EMBL/GenBank/DDBJ whole genome shotgun (WGS) entry which is preliminary data.</text>
</comment>
<organism evidence="1 2">
    <name type="scientific">Aphis craccivora</name>
    <name type="common">Cowpea aphid</name>
    <dbReference type="NCBI Taxonomy" id="307492"/>
    <lineage>
        <taxon>Eukaryota</taxon>
        <taxon>Metazoa</taxon>
        <taxon>Ecdysozoa</taxon>
        <taxon>Arthropoda</taxon>
        <taxon>Hexapoda</taxon>
        <taxon>Insecta</taxon>
        <taxon>Pterygota</taxon>
        <taxon>Neoptera</taxon>
        <taxon>Paraneoptera</taxon>
        <taxon>Hemiptera</taxon>
        <taxon>Sternorrhyncha</taxon>
        <taxon>Aphidomorpha</taxon>
        <taxon>Aphidoidea</taxon>
        <taxon>Aphididae</taxon>
        <taxon>Aphidini</taxon>
        <taxon>Aphis</taxon>
        <taxon>Aphis</taxon>
    </lineage>
</organism>
<accession>A0A6G0ZPR7</accession>
<evidence type="ECO:0000313" key="2">
    <source>
        <dbReference type="Proteomes" id="UP000478052"/>
    </source>
</evidence>
<reference evidence="1 2" key="1">
    <citation type="submission" date="2019-08" db="EMBL/GenBank/DDBJ databases">
        <title>Whole genome of Aphis craccivora.</title>
        <authorList>
            <person name="Voronova N.V."/>
            <person name="Shulinski R.S."/>
            <person name="Bandarenka Y.V."/>
            <person name="Zhorov D.G."/>
            <person name="Warner D."/>
        </authorList>
    </citation>
    <scope>NUCLEOTIDE SEQUENCE [LARGE SCALE GENOMIC DNA]</scope>
    <source>
        <strain evidence="1">180601</strain>
        <tissue evidence="1">Whole Body</tissue>
    </source>
</reference>
<evidence type="ECO:0000313" key="1">
    <source>
        <dbReference type="EMBL" id="KAF0773121.1"/>
    </source>
</evidence>
<dbReference type="EMBL" id="VUJU01000094">
    <property type="protein sequence ID" value="KAF0773121.1"/>
    <property type="molecule type" value="Genomic_DNA"/>
</dbReference>
<dbReference type="Proteomes" id="UP000478052">
    <property type="component" value="Unassembled WGS sequence"/>
</dbReference>
<keyword evidence="2" id="KW-1185">Reference proteome</keyword>
<proteinExistence type="predicted"/>
<name>A0A6G0ZPR7_APHCR</name>